<name>A0A1F7GXH1_9BACT</name>
<keyword evidence="1 2" id="KW-0963">Cytoplasm</keyword>
<evidence type="ECO:0000313" key="3">
    <source>
        <dbReference type="EMBL" id="OGK23770.1"/>
    </source>
</evidence>
<dbReference type="HAMAP" id="MF_00973">
    <property type="entry name" value="Gluconeogen_factor"/>
    <property type="match status" value="1"/>
</dbReference>
<dbReference type="InterPro" id="IPR038136">
    <property type="entry name" value="CofD-like_dom_sf"/>
</dbReference>
<dbReference type="PANTHER" id="PTHR30135">
    <property type="entry name" value="UNCHARACTERIZED PROTEIN YVCK-RELATED"/>
    <property type="match status" value="1"/>
</dbReference>
<dbReference type="Proteomes" id="UP000177913">
    <property type="component" value="Unassembled WGS sequence"/>
</dbReference>
<dbReference type="PANTHER" id="PTHR30135:SF3">
    <property type="entry name" value="GLUCONEOGENESIS FACTOR-RELATED"/>
    <property type="match status" value="1"/>
</dbReference>
<comment type="function">
    <text evidence="2">Required for morphogenesis under gluconeogenic growth conditions.</text>
</comment>
<dbReference type="NCBIfam" id="TIGR01826">
    <property type="entry name" value="CofD_related"/>
    <property type="match status" value="1"/>
</dbReference>
<evidence type="ECO:0000313" key="4">
    <source>
        <dbReference type="Proteomes" id="UP000177913"/>
    </source>
</evidence>
<proteinExistence type="inferred from homology"/>
<organism evidence="3 4">
    <name type="scientific">Candidatus Roizmanbacteria bacterium RIFCSPHIGHO2_02_FULL_38_11</name>
    <dbReference type="NCBI Taxonomy" id="1802039"/>
    <lineage>
        <taxon>Bacteria</taxon>
        <taxon>Candidatus Roizmaniibacteriota</taxon>
    </lineage>
</organism>
<dbReference type="CDD" id="cd07187">
    <property type="entry name" value="YvcK_like"/>
    <property type="match status" value="1"/>
</dbReference>
<dbReference type="GO" id="GO:0008360">
    <property type="term" value="P:regulation of cell shape"/>
    <property type="evidence" value="ECO:0007669"/>
    <property type="project" value="UniProtKB-UniRule"/>
</dbReference>
<gene>
    <name evidence="3" type="ORF">A3C25_06585</name>
</gene>
<dbReference type="GO" id="GO:0043743">
    <property type="term" value="F:LPPG:FO 2-phospho-L-lactate transferase activity"/>
    <property type="evidence" value="ECO:0007669"/>
    <property type="project" value="InterPro"/>
</dbReference>
<comment type="similarity">
    <text evidence="2">Belongs to the gluconeogenesis factor family.</text>
</comment>
<evidence type="ECO:0000256" key="2">
    <source>
        <dbReference type="HAMAP-Rule" id="MF_00973"/>
    </source>
</evidence>
<evidence type="ECO:0000256" key="1">
    <source>
        <dbReference type="ARBA" id="ARBA00022490"/>
    </source>
</evidence>
<dbReference type="SUPFAM" id="SSF142338">
    <property type="entry name" value="CofD-like"/>
    <property type="match status" value="1"/>
</dbReference>
<dbReference type="Pfam" id="PF01933">
    <property type="entry name" value="CofD"/>
    <property type="match status" value="1"/>
</dbReference>
<sequence>MRKITVIGGGTGTFVVLSGLKNYPVDLGVIVTMMDSGGSTGRLRDQLGVLPPGDLRQCLVALSEAPLLWRQLFLYRFESGDFAGHNFGNLFLSALEKVCSNYDEVINTASFVLKTKGKVIPVTFDNTHLCVQYKSGKIVKGESNIEENIHESSPVQKAFLEPLAKPNRQAIERIKQSDVLIIGPGDLYTSIVPVLLVEEIKKNISSSKAKIIFIMNLMTKSGQTNNYKASDHLRDLMIYLGRPPDAIILNSGKIESGILHWYRQNNEKEVENNLVNNGFKGRIIENDLIDTHQITKSAADKLTRSILRHDSQKLADVLKKIINPRKSAKNP</sequence>
<reference evidence="3 4" key="1">
    <citation type="journal article" date="2016" name="Nat. Commun.">
        <title>Thousands of microbial genomes shed light on interconnected biogeochemical processes in an aquifer system.</title>
        <authorList>
            <person name="Anantharaman K."/>
            <person name="Brown C.T."/>
            <person name="Hug L.A."/>
            <person name="Sharon I."/>
            <person name="Castelle C.J."/>
            <person name="Probst A.J."/>
            <person name="Thomas B.C."/>
            <person name="Singh A."/>
            <person name="Wilkins M.J."/>
            <person name="Karaoz U."/>
            <person name="Brodie E.L."/>
            <person name="Williams K.H."/>
            <person name="Hubbard S.S."/>
            <person name="Banfield J.F."/>
        </authorList>
    </citation>
    <scope>NUCLEOTIDE SEQUENCE [LARGE SCALE GENOMIC DNA]</scope>
</reference>
<dbReference type="InterPro" id="IPR010119">
    <property type="entry name" value="Gluconeogen_factor"/>
</dbReference>
<dbReference type="Gene3D" id="3.40.50.10680">
    <property type="entry name" value="CofD-like domains"/>
    <property type="match status" value="1"/>
</dbReference>
<dbReference type="GO" id="GO:0005737">
    <property type="term" value="C:cytoplasm"/>
    <property type="evidence" value="ECO:0007669"/>
    <property type="project" value="UniProtKB-SubCell"/>
</dbReference>
<protein>
    <recommendedName>
        <fullName evidence="2">Putative gluconeogenesis factor</fullName>
    </recommendedName>
</protein>
<comment type="subcellular location">
    <subcellularLocation>
        <location evidence="2">Cytoplasm</location>
    </subcellularLocation>
</comment>
<comment type="caution">
    <text evidence="3">The sequence shown here is derived from an EMBL/GenBank/DDBJ whole genome shotgun (WGS) entry which is preliminary data.</text>
</comment>
<dbReference type="EMBL" id="MFZO01000043">
    <property type="protein sequence ID" value="OGK23770.1"/>
    <property type="molecule type" value="Genomic_DNA"/>
</dbReference>
<dbReference type="AlphaFoldDB" id="A0A1F7GXH1"/>
<dbReference type="InterPro" id="IPR002882">
    <property type="entry name" value="CofD"/>
</dbReference>
<accession>A0A1F7GXH1</accession>